<keyword evidence="4 6" id="KW-1133">Transmembrane helix</keyword>
<evidence type="ECO:0000313" key="7">
    <source>
        <dbReference type="EMBL" id="RST84708.1"/>
    </source>
</evidence>
<name>A0A429YTE1_9HYPH</name>
<dbReference type="EMBL" id="RWKW01000081">
    <property type="protein sequence ID" value="RST84708.1"/>
    <property type="molecule type" value="Genomic_DNA"/>
</dbReference>
<dbReference type="Proteomes" id="UP000278398">
    <property type="component" value="Unassembled WGS sequence"/>
</dbReference>
<keyword evidence="5 6" id="KW-0472">Membrane</keyword>
<comment type="similarity">
    <text evidence="2">Belongs to the TspO/BZRP family.</text>
</comment>
<dbReference type="FunFam" id="1.20.1260.100:FF:000001">
    <property type="entry name" value="translocator protein 2"/>
    <property type="match status" value="1"/>
</dbReference>
<proteinExistence type="inferred from homology"/>
<evidence type="ECO:0000256" key="4">
    <source>
        <dbReference type="ARBA" id="ARBA00022989"/>
    </source>
</evidence>
<organism evidence="7 8">
    <name type="scientific">Aquibium carbonis</name>
    <dbReference type="NCBI Taxonomy" id="2495581"/>
    <lineage>
        <taxon>Bacteria</taxon>
        <taxon>Pseudomonadati</taxon>
        <taxon>Pseudomonadota</taxon>
        <taxon>Alphaproteobacteria</taxon>
        <taxon>Hyphomicrobiales</taxon>
        <taxon>Phyllobacteriaceae</taxon>
        <taxon>Aquibium</taxon>
    </lineage>
</organism>
<dbReference type="Pfam" id="PF03073">
    <property type="entry name" value="TspO_MBR"/>
    <property type="match status" value="1"/>
</dbReference>
<feature type="transmembrane region" description="Helical" evidence="6">
    <location>
        <begin position="44"/>
        <end position="63"/>
    </location>
</feature>
<dbReference type="OrthoDB" id="9795496at2"/>
<evidence type="ECO:0000313" key="8">
    <source>
        <dbReference type="Proteomes" id="UP000278398"/>
    </source>
</evidence>
<evidence type="ECO:0000256" key="1">
    <source>
        <dbReference type="ARBA" id="ARBA00004141"/>
    </source>
</evidence>
<dbReference type="PANTHER" id="PTHR10057">
    <property type="entry name" value="PERIPHERAL-TYPE BENZODIAZEPINE RECEPTOR"/>
    <property type="match status" value="1"/>
</dbReference>
<dbReference type="GO" id="GO:0033013">
    <property type="term" value="P:tetrapyrrole metabolic process"/>
    <property type="evidence" value="ECO:0007669"/>
    <property type="project" value="UniProtKB-ARBA"/>
</dbReference>
<feature type="transmembrane region" description="Helical" evidence="6">
    <location>
        <begin position="124"/>
        <end position="145"/>
    </location>
</feature>
<keyword evidence="8" id="KW-1185">Reference proteome</keyword>
<dbReference type="PIRSF" id="PIRSF005859">
    <property type="entry name" value="PBR"/>
    <property type="match status" value="1"/>
</dbReference>
<sequence>MLDWSLLVFVLLCVATAASGAVFKPGAWYEALAKPSWTPPNWLFPVVWTLLYIMIAVAGWLVWKMAGAGAAMFFWGLQLVLNGAWSWLFFGQRRMDLAMVDVALLWCSIAIFILLAWPVSIWAGLLFVPYLVWVSIAAMLNLTVWRMNPQAA</sequence>
<evidence type="ECO:0000256" key="2">
    <source>
        <dbReference type="ARBA" id="ARBA00007524"/>
    </source>
</evidence>
<dbReference type="RefSeq" id="WP_126701606.1">
    <property type="nucleotide sequence ID" value="NZ_RWKW01000081.1"/>
</dbReference>
<dbReference type="InterPro" id="IPR004307">
    <property type="entry name" value="TspO_MBR"/>
</dbReference>
<accession>A0A429YTE1</accession>
<evidence type="ECO:0000256" key="3">
    <source>
        <dbReference type="ARBA" id="ARBA00022692"/>
    </source>
</evidence>
<comment type="subcellular location">
    <subcellularLocation>
        <location evidence="1">Membrane</location>
        <topology evidence="1">Multi-pass membrane protein</topology>
    </subcellularLocation>
</comment>
<comment type="caution">
    <text evidence="7">The sequence shown here is derived from an EMBL/GenBank/DDBJ whole genome shotgun (WGS) entry which is preliminary data.</text>
</comment>
<dbReference type="Gene3D" id="1.20.1260.100">
    <property type="entry name" value="TspO/MBR protein"/>
    <property type="match status" value="1"/>
</dbReference>
<dbReference type="AlphaFoldDB" id="A0A429YTE1"/>
<feature type="transmembrane region" description="Helical" evidence="6">
    <location>
        <begin position="70"/>
        <end position="91"/>
    </location>
</feature>
<dbReference type="PANTHER" id="PTHR10057:SF0">
    <property type="entry name" value="TRANSLOCATOR PROTEIN"/>
    <property type="match status" value="1"/>
</dbReference>
<dbReference type="CDD" id="cd15904">
    <property type="entry name" value="TSPO_MBR"/>
    <property type="match status" value="1"/>
</dbReference>
<dbReference type="InterPro" id="IPR038330">
    <property type="entry name" value="TspO/MBR-related_sf"/>
</dbReference>
<feature type="transmembrane region" description="Helical" evidence="6">
    <location>
        <begin position="97"/>
        <end position="117"/>
    </location>
</feature>
<protein>
    <submittedName>
        <fullName evidence="7">Tryptophan-rich sensory protein</fullName>
    </submittedName>
</protein>
<evidence type="ECO:0000256" key="6">
    <source>
        <dbReference type="SAM" id="Phobius"/>
    </source>
</evidence>
<reference evidence="7 8" key="1">
    <citation type="submission" date="2018-12" db="EMBL/GenBank/DDBJ databases">
        <title>Mesorhizobium carbonis sp. nov., isolated from coal mine water.</title>
        <authorList>
            <person name="Xin W."/>
            <person name="Xu Z."/>
            <person name="Xiang F."/>
            <person name="Zhang J."/>
            <person name="Xi L."/>
            <person name="Liu J."/>
        </authorList>
    </citation>
    <scope>NUCLEOTIDE SEQUENCE [LARGE SCALE GENOMIC DNA]</scope>
    <source>
        <strain evidence="7 8">B2.3</strain>
    </source>
</reference>
<gene>
    <name evidence="7" type="ORF">EJC49_19490</name>
</gene>
<dbReference type="GO" id="GO:0016020">
    <property type="term" value="C:membrane"/>
    <property type="evidence" value="ECO:0007669"/>
    <property type="project" value="UniProtKB-SubCell"/>
</dbReference>
<evidence type="ECO:0000256" key="5">
    <source>
        <dbReference type="ARBA" id="ARBA00023136"/>
    </source>
</evidence>
<keyword evidence="3 6" id="KW-0812">Transmembrane</keyword>